<accession>J3MXY1</accession>
<evidence type="ECO:0000313" key="2">
    <source>
        <dbReference type="EnsemblPlants" id="OB09G18600.1"/>
    </source>
</evidence>
<keyword evidence="3" id="KW-1185">Reference proteome</keyword>
<protein>
    <submittedName>
        <fullName evidence="2">Uncharacterized protein</fullName>
    </submittedName>
</protein>
<name>J3MXY1_ORYBR</name>
<evidence type="ECO:0000313" key="3">
    <source>
        <dbReference type="Proteomes" id="UP000006038"/>
    </source>
</evidence>
<evidence type="ECO:0000256" key="1">
    <source>
        <dbReference type="SAM" id="MobiDB-lite"/>
    </source>
</evidence>
<feature type="compositionally biased region" description="Basic and acidic residues" evidence="1">
    <location>
        <begin position="47"/>
        <end position="63"/>
    </location>
</feature>
<dbReference type="EnsemblPlants" id="OB09G18600.1">
    <property type="protein sequence ID" value="OB09G18600.1"/>
    <property type="gene ID" value="OB09G18600"/>
</dbReference>
<sequence length="79" mass="8297">MRHCGRELCGSTRLPAGWGLVGCDAVAFGIAEGRRCKPVGGRGVEAGSDRRPAGRQPTSHDHSCSWAGPTATLHDGRSR</sequence>
<reference evidence="2" key="2">
    <citation type="submission" date="2013-04" db="UniProtKB">
        <authorList>
            <consortium name="EnsemblPlants"/>
        </authorList>
    </citation>
    <scope>IDENTIFICATION</scope>
</reference>
<reference evidence="2" key="1">
    <citation type="journal article" date="2013" name="Nat. Commun.">
        <title>Whole-genome sequencing of Oryza brachyantha reveals mechanisms underlying Oryza genome evolution.</title>
        <authorList>
            <person name="Chen J."/>
            <person name="Huang Q."/>
            <person name="Gao D."/>
            <person name="Wang J."/>
            <person name="Lang Y."/>
            <person name="Liu T."/>
            <person name="Li B."/>
            <person name="Bai Z."/>
            <person name="Luis Goicoechea J."/>
            <person name="Liang C."/>
            <person name="Chen C."/>
            <person name="Zhang W."/>
            <person name="Sun S."/>
            <person name="Liao Y."/>
            <person name="Zhang X."/>
            <person name="Yang L."/>
            <person name="Song C."/>
            <person name="Wang M."/>
            <person name="Shi J."/>
            <person name="Liu G."/>
            <person name="Liu J."/>
            <person name="Zhou H."/>
            <person name="Zhou W."/>
            <person name="Yu Q."/>
            <person name="An N."/>
            <person name="Chen Y."/>
            <person name="Cai Q."/>
            <person name="Wang B."/>
            <person name="Liu B."/>
            <person name="Min J."/>
            <person name="Huang Y."/>
            <person name="Wu H."/>
            <person name="Li Z."/>
            <person name="Zhang Y."/>
            <person name="Yin Y."/>
            <person name="Song W."/>
            <person name="Jiang J."/>
            <person name="Jackson S.A."/>
            <person name="Wing R.A."/>
            <person name="Wang J."/>
            <person name="Chen M."/>
        </authorList>
    </citation>
    <scope>NUCLEOTIDE SEQUENCE [LARGE SCALE GENOMIC DNA]</scope>
    <source>
        <strain evidence="2">cv. IRGC 101232</strain>
    </source>
</reference>
<organism evidence="2">
    <name type="scientific">Oryza brachyantha</name>
    <name type="common">malo sina</name>
    <dbReference type="NCBI Taxonomy" id="4533"/>
    <lineage>
        <taxon>Eukaryota</taxon>
        <taxon>Viridiplantae</taxon>
        <taxon>Streptophyta</taxon>
        <taxon>Embryophyta</taxon>
        <taxon>Tracheophyta</taxon>
        <taxon>Spermatophyta</taxon>
        <taxon>Magnoliopsida</taxon>
        <taxon>Liliopsida</taxon>
        <taxon>Poales</taxon>
        <taxon>Poaceae</taxon>
        <taxon>BOP clade</taxon>
        <taxon>Oryzoideae</taxon>
        <taxon>Oryzeae</taxon>
        <taxon>Oryzinae</taxon>
        <taxon>Oryza</taxon>
    </lineage>
</organism>
<dbReference type="HOGENOM" id="CLU_2609896_0_0_1"/>
<feature type="region of interest" description="Disordered" evidence="1">
    <location>
        <begin position="38"/>
        <end position="79"/>
    </location>
</feature>
<dbReference type="AlphaFoldDB" id="J3MXY1"/>
<dbReference type="Gramene" id="OB09G18600.1">
    <property type="protein sequence ID" value="OB09G18600.1"/>
    <property type="gene ID" value="OB09G18600"/>
</dbReference>
<dbReference type="Proteomes" id="UP000006038">
    <property type="component" value="Chromosome 9"/>
</dbReference>
<proteinExistence type="predicted"/>